<evidence type="ECO:0000256" key="1">
    <source>
        <dbReference type="SAM" id="MobiDB-lite"/>
    </source>
</evidence>
<feature type="compositionally biased region" description="Low complexity" evidence="1">
    <location>
        <begin position="189"/>
        <end position="200"/>
    </location>
</feature>
<reference evidence="4" key="1">
    <citation type="submission" date="2020-05" db="EMBL/GenBank/DDBJ databases">
        <authorList>
            <person name="Chiriac C."/>
            <person name="Salcher M."/>
            <person name="Ghai R."/>
            <person name="Kavagutti S V."/>
        </authorList>
    </citation>
    <scope>NUCLEOTIDE SEQUENCE</scope>
</reference>
<feature type="transmembrane region" description="Helical" evidence="2">
    <location>
        <begin position="52"/>
        <end position="75"/>
    </location>
</feature>
<dbReference type="InterPro" id="IPR002711">
    <property type="entry name" value="HNH"/>
</dbReference>
<dbReference type="GO" id="GO:0004519">
    <property type="term" value="F:endonuclease activity"/>
    <property type="evidence" value="ECO:0007669"/>
    <property type="project" value="InterPro"/>
</dbReference>
<feature type="transmembrane region" description="Helical" evidence="2">
    <location>
        <begin position="87"/>
        <end position="106"/>
    </location>
</feature>
<feature type="region of interest" description="Disordered" evidence="1">
    <location>
        <begin position="297"/>
        <end position="363"/>
    </location>
</feature>
<keyword evidence="2" id="KW-0472">Membrane</keyword>
<dbReference type="EMBL" id="CAEZXX010000077">
    <property type="protein sequence ID" value="CAB4712154.1"/>
    <property type="molecule type" value="Genomic_DNA"/>
</dbReference>
<proteinExistence type="predicted"/>
<evidence type="ECO:0000259" key="3">
    <source>
        <dbReference type="SMART" id="SM00507"/>
    </source>
</evidence>
<feature type="compositionally biased region" description="Pro residues" evidence="1">
    <location>
        <begin position="336"/>
        <end position="345"/>
    </location>
</feature>
<feature type="compositionally biased region" description="Low complexity" evidence="1">
    <location>
        <begin position="157"/>
        <end position="182"/>
    </location>
</feature>
<accession>A0A6J6QYB8</accession>
<organism evidence="4">
    <name type="scientific">freshwater metagenome</name>
    <dbReference type="NCBI Taxonomy" id="449393"/>
    <lineage>
        <taxon>unclassified sequences</taxon>
        <taxon>metagenomes</taxon>
        <taxon>ecological metagenomes</taxon>
    </lineage>
</organism>
<feature type="domain" description="HNH nuclease" evidence="3">
    <location>
        <begin position="217"/>
        <end position="279"/>
    </location>
</feature>
<keyword evidence="2" id="KW-1133">Transmembrane helix</keyword>
<dbReference type="GO" id="GO:0003676">
    <property type="term" value="F:nucleic acid binding"/>
    <property type="evidence" value="ECO:0007669"/>
    <property type="project" value="InterPro"/>
</dbReference>
<sequence>MPAALSAQELAQLAEGERTLYESEFRRLTESDGWVGSATPPWSYGKAWRESVVSALGFLFVFGAIVLLPIAIALASMFARNETKGDGFPGVIAVTYVALLVLVATLKATVSTKTPAPAPSIEQMRSKKLEELAAHWRTVLVRQEQSRTVLPMPSPRPALAATPLAASPTASLGTVGTRSTNAGRGGTGSSSSRASITSGDRPMPDADFTVWITADRKLRIAERCDWTCQLCLEPIDPTIRFDYENPDPDRLVIDHIRPRAHGGSDDTRNLQAAHHRCNMRKGDRLISNEEFRALRATRDVSSSGTLPRPSEISKVLPNRPSPPPATPRTTSWSPRPTEPVRPRPTGPFAQRRPVGSRKAMTAEQRRRSIEFWSKPHQGLLTHCERGHEFTEENTYYRVRDDPDRTELSRECRACKQLSKWT</sequence>
<feature type="region of interest" description="Disordered" evidence="1">
    <location>
        <begin position="151"/>
        <end position="200"/>
    </location>
</feature>
<protein>
    <submittedName>
        <fullName evidence="4">Unannotated protein</fullName>
    </submittedName>
</protein>
<evidence type="ECO:0000313" key="4">
    <source>
        <dbReference type="EMBL" id="CAB4712154.1"/>
    </source>
</evidence>
<gene>
    <name evidence="4" type="ORF">UFOPK2602_01223</name>
</gene>
<dbReference type="AlphaFoldDB" id="A0A6J6QYB8"/>
<evidence type="ECO:0000256" key="2">
    <source>
        <dbReference type="SAM" id="Phobius"/>
    </source>
</evidence>
<keyword evidence="2" id="KW-0812">Transmembrane</keyword>
<dbReference type="CDD" id="cd00085">
    <property type="entry name" value="HNHc"/>
    <property type="match status" value="1"/>
</dbReference>
<dbReference type="SMART" id="SM00507">
    <property type="entry name" value="HNHc"/>
    <property type="match status" value="1"/>
</dbReference>
<dbReference type="GO" id="GO:0008270">
    <property type="term" value="F:zinc ion binding"/>
    <property type="evidence" value="ECO:0007669"/>
    <property type="project" value="InterPro"/>
</dbReference>
<dbReference type="Gene3D" id="1.10.30.50">
    <property type="match status" value="1"/>
</dbReference>
<dbReference type="Pfam" id="PF01844">
    <property type="entry name" value="HNH"/>
    <property type="match status" value="1"/>
</dbReference>
<dbReference type="InterPro" id="IPR003615">
    <property type="entry name" value="HNH_nuc"/>
</dbReference>
<name>A0A6J6QYB8_9ZZZZ</name>